<proteinExistence type="predicted"/>
<evidence type="ECO:0000313" key="3">
    <source>
        <dbReference type="Proteomes" id="UP000187735"/>
    </source>
</evidence>
<keyword evidence="1" id="KW-0472">Membrane</keyword>
<evidence type="ECO:0000256" key="1">
    <source>
        <dbReference type="SAM" id="Phobius"/>
    </source>
</evidence>
<dbReference type="Proteomes" id="UP000187735">
    <property type="component" value="Chromosome"/>
</dbReference>
<keyword evidence="1" id="KW-0812">Transmembrane</keyword>
<feature type="transmembrane region" description="Helical" evidence="1">
    <location>
        <begin position="402"/>
        <end position="423"/>
    </location>
</feature>
<organism evidence="2 3">
    <name type="scientific">Fuerstiella marisgermanici</name>
    <dbReference type="NCBI Taxonomy" id="1891926"/>
    <lineage>
        <taxon>Bacteria</taxon>
        <taxon>Pseudomonadati</taxon>
        <taxon>Planctomycetota</taxon>
        <taxon>Planctomycetia</taxon>
        <taxon>Planctomycetales</taxon>
        <taxon>Planctomycetaceae</taxon>
        <taxon>Fuerstiella</taxon>
    </lineage>
</organism>
<gene>
    <name evidence="2" type="ORF">Fuma_02103</name>
</gene>
<evidence type="ECO:0000313" key="2">
    <source>
        <dbReference type="EMBL" id="APZ92492.1"/>
    </source>
</evidence>
<reference evidence="2 3" key="1">
    <citation type="journal article" date="2016" name="Front. Microbiol.">
        <title>Fuerstia marisgermanicae gen. nov., sp. nov., an Unusual Member of the Phylum Planctomycetes from the German Wadden Sea.</title>
        <authorList>
            <person name="Kohn T."/>
            <person name="Heuer A."/>
            <person name="Jogler M."/>
            <person name="Vollmers J."/>
            <person name="Boedeker C."/>
            <person name="Bunk B."/>
            <person name="Rast P."/>
            <person name="Borchert D."/>
            <person name="Glockner I."/>
            <person name="Freese H.M."/>
            <person name="Klenk H.P."/>
            <person name="Overmann J."/>
            <person name="Kaster A.K."/>
            <person name="Rohde M."/>
            <person name="Wiegand S."/>
            <person name="Jogler C."/>
        </authorList>
    </citation>
    <scope>NUCLEOTIDE SEQUENCE [LARGE SCALE GENOMIC DNA]</scope>
    <source>
        <strain evidence="2 3">NH11</strain>
    </source>
</reference>
<accession>A0A1P8WEL4</accession>
<feature type="transmembrane region" description="Helical" evidence="1">
    <location>
        <begin position="430"/>
        <end position="452"/>
    </location>
</feature>
<keyword evidence="3" id="KW-1185">Reference proteome</keyword>
<dbReference type="KEGG" id="fmr:Fuma_02103"/>
<keyword evidence="1" id="KW-1133">Transmembrane helix</keyword>
<dbReference type="EMBL" id="CP017641">
    <property type="protein sequence ID" value="APZ92492.1"/>
    <property type="molecule type" value="Genomic_DNA"/>
</dbReference>
<dbReference type="STRING" id="1891926.Fuma_02103"/>
<dbReference type="AlphaFoldDB" id="A0A1P8WEL4"/>
<name>A0A1P8WEL4_9PLAN</name>
<protein>
    <submittedName>
        <fullName evidence="2">Uncharacterized protein</fullName>
    </submittedName>
</protein>
<sequence length="750" mass="82800">MKVRRMLAAAIHRDSTPTTPPAIHCGRRRASEAMLGGGPSAQHTLDVSAAQRSGTPSRTLLRSSDLPLRCAAGRWNVLRASFVVVAILFMAQAAPSAFAQRNRDDADVDTPTLVVEATAGWEGTVDRMMPVPVSFLLSNFSNTVIEGRLVLRDPWNGTEADLGEIYLSEGATRSFSSVQGLEDWSSCLAEFRSGNRVLWRRELPLTTGLEFDTSKNFALVINDSSRKPSFPELPAEVERRVLSSQEIAAESGRPVQYLQAKSWQIPVHHAPLTAVQAMIFPEDTPLQDINQGQWRAIAEWVCMGGAVFAHEDSNDVIQQLTNSTPLSAEPILQQKHFAVRRMGLGSIHQYTGQLFRDDGAATRQQIADTIARLSRNHITTLVASGHTTSYRRDQGRAVRNRFLVVGFFCLYTLFSGLVVLAMFRQPRRRIAAYTIGIVVVASVAAGSLGGMLRMSSGDVNVFSVTQAGAGGVVQMAKLTAESAGGRNTKMAITGNRPDLQFTGRVQQYHYRWSPASPGFPAFTWQPNLVRDVENTYQINVPMTPWGRRQLYATGFDPQMRPMDITIEFQPNPLAVELPKTEMPIPVGTIEVTIVNHLPFRVSDCTLVLGFARPAPSEEASVQETNSYQVDRFGNLIQQSQAGSPVPFEFYHTLPIANLEAGAEYRHSSAASFRLYQNDRSRISTWYAGQMTLPAVSREGNLEARLVGRIDTSQSLNVDETRSDFVPRDELHVFVQEVPSEDLPDSLKAQL</sequence>